<feature type="signal peptide" evidence="13">
    <location>
        <begin position="1"/>
        <end position="26"/>
    </location>
</feature>
<feature type="region of interest" description="Disordered" evidence="11">
    <location>
        <begin position="769"/>
        <end position="815"/>
    </location>
</feature>
<evidence type="ECO:0000256" key="12">
    <source>
        <dbReference type="SAM" id="Phobius"/>
    </source>
</evidence>
<name>A0A2A9MH87_BESBE</name>
<protein>
    <recommendedName>
        <fullName evidence="14">Generative cell specific-1/HAP2 domain-containing protein</fullName>
    </recommendedName>
</protein>
<accession>A0A2A9MH87</accession>
<evidence type="ECO:0000256" key="9">
    <source>
        <dbReference type="ARBA" id="ARBA00023157"/>
    </source>
</evidence>
<dbReference type="GO" id="GO:0005886">
    <property type="term" value="C:plasma membrane"/>
    <property type="evidence" value="ECO:0007669"/>
    <property type="project" value="UniProtKB-SubCell"/>
</dbReference>
<evidence type="ECO:0000256" key="10">
    <source>
        <dbReference type="ARBA" id="ARBA00023279"/>
    </source>
</evidence>
<evidence type="ECO:0000256" key="5">
    <source>
        <dbReference type="ARBA" id="ARBA00022729"/>
    </source>
</evidence>
<keyword evidence="4 12" id="KW-0812">Transmembrane</keyword>
<dbReference type="Pfam" id="PF10699">
    <property type="entry name" value="HAP2-GCS1"/>
    <property type="match status" value="1"/>
</dbReference>
<feature type="domain" description="Generative cell specific-1/HAP2" evidence="14">
    <location>
        <begin position="266"/>
        <end position="509"/>
    </location>
</feature>
<feature type="transmembrane region" description="Helical" evidence="12">
    <location>
        <begin position="582"/>
        <end position="605"/>
    </location>
</feature>
<feature type="compositionally biased region" description="Basic and acidic residues" evidence="11">
    <location>
        <begin position="875"/>
        <end position="887"/>
    </location>
</feature>
<dbReference type="RefSeq" id="XP_029218781.1">
    <property type="nucleotide sequence ID" value="XM_029365198.1"/>
</dbReference>
<evidence type="ECO:0000313" key="15">
    <source>
        <dbReference type="EMBL" id="PFH34772.1"/>
    </source>
</evidence>
<evidence type="ECO:0000256" key="7">
    <source>
        <dbReference type="ARBA" id="ARBA00023121"/>
    </source>
</evidence>
<sequence>MEPTQPPPKAAVVAVFLVFLLAGSTAHGGIPRAVTREQICTVNGAYDLDDPRRIQCKDTIVGTLRISNKEKFSFNVTQDTIDSRDKKYADVGNAGFLVTITKTPVTISLPLDYIKDVPFDYREEIYEYSRWEAGRRPDKFCYEDTVDKCSEDGKLAAHPQGKPLSWAHGRCCWCSEVLAFTHINNMKRGNFRCNWFAPPRALQLVTQTLFDRCEAGKEDGTVPPDRDCEREKHERAGLTDRIYTLNYTTPEVFDRSVYCNIKSCLKHAMILDKDYVSVTGYECDKVGTGLDRWGDMRGEFCHLLPGSCMSGQLRKFKEIDRLRIEQNLVPLYALKREFGGFPRYAPDPMNVTNLSSTGTRHYLGYDFGEEHFSDILFEMDATDITWLRATSPGHISFIEVPQLDICSSSTIGGCPLKSYVWNAGNEDANFAVEVPFCIDSESKERTIDVNPITPVRSTVPANEMVVFTLNFKTISSSALRVTCFMKLYDAQHLMLDQQAFNVTTADAEEDKDGLSNFERFFGIPPNPAGGTPICPCSWYNVICFLFRFRTCFAALKATIMTIVGVVLAGILLFFFGPILFPFLRIALSCFCGFARSFIALLAVFVRKYCSCLVKLCGMSARCLRRFCLTVSRFARRNCGMLSRGLRSACASLSRLLNKLCRKCVSACAESFGRHSRNLKMKMNARKRRRSGSSRVRLKLPTLKQIGKPATPKLPKIPAFRKRVKRGPGQSCNLNNGLDASGNSTNQKRLSNAVAKTAGGIAALGLLARQKRKTKKEDHTAAGAPAKEEQRKIEQAPEESVPAGHRGGAMRLTKKEKRALRYERKKLEYRQKAHAASEVPGRERLDNGISVVSRFAANEPSSGAARVNHQQKKERKTLEQNRSGKPEETHEELEALGAHDSDPRKPQKLLSHEQTPTNRRAHEDDESGSESSRKTPPVGAIMFGVRRKKKGDKKAKTIEERRDGDANEGEAGDGGEAPGADVARTKGKHEKRALEKTKKRTRDGGETDDHAAREDKGRPYNEENRESLAPTHAPGVAALNAAHSEAFDEHDIESNFSTLPSVDSEVHNETRMQGTNPDYCSSMR</sequence>
<evidence type="ECO:0000256" key="3">
    <source>
        <dbReference type="ARBA" id="ARBA00022475"/>
    </source>
</evidence>
<keyword evidence="6 12" id="KW-1133">Transmembrane helix</keyword>
<dbReference type="InterPro" id="IPR018928">
    <property type="entry name" value="HAP2/GCS1_dom"/>
</dbReference>
<feature type="chain" id="PRO_5012857618" description="Generative cell specific-1/HAP2 domain-containing protein" evidence="13">
    <location>
        <begin position="27"/>
        <end position="1083"/>
    </location>
</feature>
<feature type="compositionally biased region" description="Basic and acidic residues" evidence="11">
    <location>
        <begin position="774"/>
        <end position="794"/>
    </location>
</feature>
<keyword evidence="8 12" id="KW-0472">Membrane</keyword>
<keyword evidence="9" id="KW-1015">Disulfide bond</keyword>
<proteinExistence type="inferred from homology"/>
<dbReference type="GO" id="GO:0008289">
    <property type="term" value="F:lipid binding"/>
    <property type="evidence" value="ECO:0007669"/>
    <property type="project" value="UniProtKB-KW"/>
</dbReference>
<keyword evidence="16" id="KW-1185">Reference proteome</keyword>
<dbReference type="GO" id="GO:0007338">
    <property type="term" value="P:single fertilization"/>
    <property type="evidence" value="ECO:0007669"/>
    <property type="project" value="UniProtKB-KW"/>
</dbReference>
<dbReference type="PANTHER" id="PTHR31764">
    <property type="entry name" value="PROTEIN HAPLESS 2"/>
    <property type="match status" value="1"/>
</dbReference>
<evidence type="ECO:0000256" key="1">
    <source>
        <dbReference type="ARBA" id="ARBA00004251"/>
    </source>
</evidence>
<evidence type="ECO:0000256" key="13">
    <source>
        <dbReference type="SAM" id="SignalP"/>
    </source>
</evidence>
<feature type="compositionally biased region" description="Polar residues" evidence="11">
    <location>
        <begin position="1070"/>
        <end position="1083"/>
    </location>
</feature>
<dbReference type="PANTHER" id="PTHR31764:SF0">
    <property type="entry name" value="GENERATIVE CELL SPECIFIC-1_HAP2 DOMAIN-CONTAINING PROTEIN"/>
    <property type="match status" value="1"/>
</dbReference>
<feature type="region of interest" description="Disordered" evidence="11">
    <location>
        <begin position="855"/>
        <end position="1083"/>
    </location>
</feature>
<dbReference type="OrthoDB" id="330149at2759"/>
<organism evidence="15 16">
    <name type="scientific">Besnoitia besnoiti</name>
    <name type="common">Apicomplexan protozoan</name>
    <dbReference type="NCBI Taxonomy" id="94643"/>
    <lineage>
        <taxon>Eukaryota</taxon>
        <taxon>Sar</taxon>
        <taxon>Alveolata</taxon>
        <taxon>Apicomplexa</taxon>
        <taxon>Conoidasida</taxon>
        <taxon>Coccidia</taxon>
        <taxon>Eucoccidiorida</taxon>
        <taxon>Eimeriorina</taxon>
        <taxon>Sarcocystidae</taxon>
        <taxon>Besnoitia</taxon>
    </lineage>
</organism>
<dbReference type="InterPro" id="IPR040326">
    <property type="entry name" value="HAP2/GCS1"/>
</dbReference>
<feature type="region of interest" description="Disordered" evidence="11">
    <location>
        <begin position="722"/>
        <end position="745"/>
    </location>
</feature>
<comment type="caution">
    <text evidence="15">The sequence shown here is derived from an EMBL/GenBank/DDBJ whole genome shotgun (WGS) entry which is preliminary data.</text>
</comment>
<keyword evidence="10" id="KW-0278">Fertilization</keyword>
<evidence type="ECO:0000256" key="11">
    <source>
        <dbReference type="SAM" id="MobiDB-lite"/>
    </source>
</evidence>
<dbReference type="Proteomes" id="UP000224006">
    <property type="component" value="Chromosome VI"/>
</dbReference>
<keyword evidence="3" id="KW-1003">Cell membrane</keyword>
<evidence type="ECO:0000256" key="4">
    <source>
        <dbReference type="ARBA" id="ARBA00022692"/>
    </source>
</evidence>
<feature type="compositionally biased region" description="Polar residues" evidence="11">
    <location>
        <begin position="729"/>
        <end position="745"/>
    </location>
</feature>
<feature type="compositionally biased region" description="Basic and acidic residues" evidence="11">
    <location>
        <begin position="953"/>
        <end position="964"/>
    </location>
</feature>
<comment type="subcellular location">
    <subcellularLocation>
        <location evidence="1">Cell membrane</location>
        <topology evidence="1">Single-pass type I membrane protein</topology>
    </subcellularLocation>
</comment>
<keyword evidence="7" id="KW-0446">Lipid-binding</keyword>
<evidence type="ECO:0000256" key="8">
    <source>
        <dbReference type="ARBA" id="ARBA00023136"/>
    </source>
</evidence>
<dbReference type="VEuPathDB" id="ToxoDB:BESB_068050"/>
<evidence type="ECO:0000313" key="16">
    <source>
        <dbReference type="Proteomes" id="UP000224006"/>
    </source>
</evidence>
<dbReference type="AlphaFoldDB" id="A0A2A9MH87"/>
<dbReference type="EMBL" id="NWUJ01000006">
    <property type="protein sequence ID" value="PFH34772.1"/>
    <property type="molecule type" value="Genomic_DNA"/>
</dbReference>
<feature type="transmembrane region" description="Helical" evidence="12">
    <location>
        <begin position="553"/>
        <end position="575"/>
    </location>
</feature>
<evidence type="ECO:0000256" key="2">
    <source>
        <dbReference type="ARBA" id="ARBA00010929"/>
    </source>
</evidence>
<reference evidence="15 16" key="1">
    <citation type="submission" date="2017-09" db="EMBL/GenBank/DDBJ databases">
        <title>Genome sequencing of Besnoitia besnoiti strain Bb-Ger1.</title>
        <authorList>
            <person name="Schares G."/>
            <person name="Venepally P."/>
            <person name="Lorenzi H.A."/>
        </authorList>
    </citation>
    <scope>NUCLEOTIDE SEQUENCE [LARGE SCALE GENOMIC DNA]</scope>
    <source>
        <strain evidence="15 16">Bb-Ger1</strain>
    </source>
</reference>
<dbReference type="KEGG" id="bbes:BESB_068050"/>
<gene>
    <name evidence="15" type="ORF">BESB_068050</name>
</gene>
<comment type="similarity">
    <text evidence="2">Belongs to the HAP2/GCS1 family.</text>
</comment>
<evidence type="ECO:0000259" key="14">
    <source>
        <dbReference type="Pfam" id="PF10699"/>
    </source>
</evidence>
<feature type="compositionally biased region" description="Basic and acidic residues" evidence="11">
    <location>
        <begin position="991"/>
        <end position="1025"/>
    </location>
</feature>
<evidence type="ECO:0000256" key="6">
    <source>
        <dbReference type="ARBA" id="ARBA00022989"/>
    </source>
</evidence>
<keyword evidence="5 13" id="KW-0732">Signal</keyword>
<dbReference type="GeneID" id="40311731"/>